<dbReference type="EMBL" id="LUGH01000354">
    <property type="protein sequence ID" value="OBZ85828.1"/>
    <property type="molecule type" value="Genomic_DNA"/>
</dbReference>
<dbReference type="OrthoDB" id="2205570at2759"/>
<protein>
    <recommendedName>
        <fullName evidence="2">F-box domain-containing protein</fullName>
    </recommendedName>
</protein>
<evidence type="ECO:0000313" key="4">
    <source>
        <dbReference type="Proteomes" id="UP000093000"/>
    </source>
</evidence>
<reference evidence="3 4" key="1">
    <citation type="submission" date="2016-03" db="EMBL/GenBank/DDBJ databases">
        <title>Choanephora cucurbitarum.</title>
        <authorList>
            <person name="Min B."/>
            <person name="Park H."/>
            <person name="Park J.-H."/>
            <person name="Shin H.-D."/>
            <person name="Choi I.-G."/>
        </authorList>
    </citation>
    <scope>NUCLEOTIDE SEQUENCE [LARGE SCALE GENOMIC DNA]</scope>
    <source>
        <strain evidence="3 4">KUS-F28377</strain>
    </source>
</reference>
<proteinExistence type="predicted"/>
<comment type="caution">
    <text evidence="3">The sequence shown here is derived from an EMBL/GenBank/DDBJ whole genome shotgun (WGS) entry which is preliminary data.</text>
</comment>
<feature type="compositionally biased region" description="Basic and acidic residues" evidence="1">
    <location>
        <begin position="294"/>
        <end position="319"/>
    </location>
</feature>
<name>A0A1C7NA40_9FUNG</name>
<evidence type="ECO:0000259" key="2">
    <source>
        <dbReference type="PROSITE" id="PS50181"/>
    </source>
</evidence>
<dbReference type="Proteomes" id="UP000093000">
    <property type="component" value="Unassembled WGS sequence"/>
</dbReference>
<feature type="region of interest" description="Disordered" evidence="1">
    <location>
        <begin position="269"/>
        <end position="319"/>
    </location>
</feature>
<feature type="compositionally biased region" description="Acidic residues" evidence="1">
    <location>
        <begin position="269"/>
        <end position="285"/>
    </location>
</feature>
<accession>A0A1C7NA40</accession>
<gene>
    <name evidence="3" type="ORF">A0J61_06122</name>
</gene>
<keyword evidence="4" id="KW-1185">Reference proteome</keyword>
<feature type="domain" description="F-box" evidence="2">
    <location>
        <begin position="1"/>
        <end position="43"/>
    </location>
</feature>
<dbReference type="InterPro" id="IPR001810">
    <property type="entry name" value="F-box_dom"/>
</dbReference>
<dbReference type="InParanoid" id="A0A1C7NA40"/>
<evidence type="ECO:0000256" key="1">
    <source>
        <dbReference type="SAM" id="MobiDB-lite"/>
    </source>
</evidence>
<sequence length="358" mass="42031">MTSLPNELLQNIIQLTEQPYLSPWLFVCKYTFQLVRHYAYKKVIFPDKGIDAQTILTFCEIYGYSIETIKLPRQHYFPDTIYHRILQLCPQLDYLQSNIYPNQLKSCLPHMHRQSTCFMATDIPHDMLFIQESLGEEENEMLQGYDMAMFHSDHQTITYFACCPSFFVFPNELRPEKNPALTQISHYFHHPGALSNAILPTFGPDLLSLTLNPYDVLTSSVARLIVTKCPRLRYLVVPSVKAEGLWMLLRWCHTLCAIVVGHDGSFISFDDDDEEEDEEDEESNEQAEYMPRSTNERNRQVTQNRLDRPSRRELNEAENERAVETVRFHKRVWCVHHHVHEEDNLKRVSWHIGIIPKI</sequence>
<organism evidence="3 4">
    <name type="scientific">Choanephora cucurbitarum</name>
    <dbReference type="NCBI Taxonomy" id="101091"/>
    <lineage>
        <taxon>Eukaryota</taxon>
        <taxon>Fungi</taxon>
        <taxon>Fungi incertae sedis</taxon>
        <taxon>Mucoromycota</taxon>
        <taxon>Mucoromycotina</taxon>
        <taxon>Mucoromycetes</taxon>
        <taxon>Mucorales</taxon>
        <taxon>Mucorineae</taxon>
        <taxon>Choanephoraceae</taxon>
        <taxon>Choanephoroideae</taxon>
        <taxon>Choanephora</taxon>
    </lineage>
</organism>
<dbReference type="PROSITE" id="PS50181">
    <property type="entry name" value="FBOX"/>
    <property type="match status" value="1"/>
</dbReference>
<dbReference type="AlphaFoldDB" id="A0A1C7NA40"/>
<evidence type="ECO:0000313" key="3">
    <source>
        <dbReference type="EMBL" id="OBZ85828.1"/>
    </source>
</evidence>